<organism evidence="3 4">
    <name type="scientific">Urochloa decumbens</name>
    <dbReference type="NCBI Taxonomy" id="240449"/>
    <lineage>
        <taxon>Eukaryota</taxon>
        <taxon>Viridiplantae</taxon>
        <taxon>Streptophyta</taxon>
        <taxon>Embryophyta</taxon>
        <taxon>Tracheophyta</taxon>
        <taxon>Spermatophyta</taxon>
        <taxon>Magnoliopsida</taxon>
        <taxon>Liliopsida</taxon>
        <taxon>Poales</taxon>
        <taxon>Poaceae</taxon>
        <taxon>PACMAD clade</taxon>
        <taxon>Panicoideae</taxon>
        <taxon>Panicodae</taxon>
        <taxon>Paniceae</taxon>
        <taxon>Melinidinae</taxon>
        <taxon>Urochloa</taxon>
    </lineage>
</organism>
<feature type="domain" description="F-box" evidence="2">
    <location>
        <begin position="14"/>
        <end position="53"/>
    </location>
</feature>
<proteinExistence type="predicted"/>
<reference evidence="3 4" key="2">
    <citation type="submission" date="2024-10" db="EMBL/GenBank/DDBJ databases">
        <authorList>
            <person name="Ryan C."/>
        </authorList>
    </citation>
    <scope>NUCLEOTIDE SEQUENCE [LARGE SCALE GENOMIC DNA]</scope>
</reference>
<dbReference type="InterPro" id="IPR001810">
    <property type="entry name" value="F-box_dom"/>
</dbReference>
<name>A0ABC8VHG5_9POAL</name>
<dbReference type="AlphaFoldDB" id="A0ABC8VHG5"/>
<dbReference type="InterPro" id="IPR036047">
    <property type="entry name" value="F-box-like_dom_sf"/>
</dbReference>
<dbReference type="PANTHER" id="PTHR35546">
    <property type="entry name" value="F-BOX PROTEIN INTERACTION DOMAIN PROTEIN-RELATED"/>
    <property type="match status" value="1"/>
</dbReference>
<dbReference type="PANTHER" id="PTHR35546:SF106">
    <property type="entry name" value="DUF1618 DOMAIN-CONTAINING PROTEIN"/>
    <property type="match status" value="1"/>
</dbReference>
<evidence type="ECO:0000259" key="2">
    <source>
        <dbReference type="SMART" id="SM00256"/>
    </source>
</evidence>
<dbReference type="Gene3D" id="1.20.1280.50">
    <property type="match status" value="1"/>
</dbReference>
<evidence type="ECO:0000256" key="1">
    <source>
        <dbReference type="SAM" id="MobiDB-lite"/>
    </source>
</evidence>
<protein>
    <recommendedName>
        <fullName evidence="2">F-box domain-containing protein</fullName>
    </recommendedName>
</protein>
<dbReference type="Proteomes" id="UP001497457">
    <property type="component" value="Chromosome 10rd"/>
</dbReference>
<sequence length="451" mass="50537">MDCPDCSAAVAPLLADDALVEILSRLPAKSLCRFKCVSTAWRDLIADRLRCTNPPQTLEGFFYAFDDDDDGEIHGGGDSDCDDDGEIHGGDDSDGDDDDAPVVCGHFINTLGKPAPLASYSFLKNVLLNIQEFSLLHSCNGLLLFTLRKIGDTYNSLGYLVCNPVTEQWVTVPSSGWEPHSLHVSDDESEDSDSDPDPKPNCCFTYLVFNPAMSPHFQLVEFWTDDAVTVDEVHTYSSETGVWCKRTSQWSGEAVEFTTGGAFAIGMLHLSATSFVNWQIEHTLIVAVDGEGKNRRVIRGPEKDANVAFVGQSQGFLHCMNQRRGNTELSIWALVDYDTEEWVLKHSVTFLQLFERRSCRVDFDYSVIAIHPERNLIFFFQHWDLKLKSYGMDSQELCTLRTLRASHQRIVPYVPYFAESPALHNKRCYFALFGTRQIGCCRYGAQGQLGT</sequence>
<dbReference type="CDD" id="cd22157">
    <property type="entry name" value="F-box_AtFBW1-like"/>
    <property type="match status" value="1"/>
</dbReference>
<dbReference type="Pfam" id="PF00646">
    <property type="entry name" value="F-box"/>
    <property type="match status" value="1"/>
</dbReference>
<evidence type="ECO:0000313" key="3">
    <source>
        <dbReference type="EMBL" id="CAL4890804.1"/>
    </source>
</evidence>
<keyword evidence="4" id="KW-1185">Reference proteome</keyword>
<dbReference type="Pfam" id="PF24750">
    <property type="entry name" value="b-prop_At3g26010-like"/>
    <property type="match status" value="1"/>
</dbReference>
<accession>A0ABC8VHG5</accession>
<feature type="region of interest" description="Disordered" evidence="1">
    <location>
        <begin position="74"/>
        <end position="96"/>
    </location>
</feature>
<evidence type="ECO:0000313" key="4">
    <source>
        <dbReference type="Proteomes" id="UP001497457"/>
    </source>
</evidence>
<dbReference type="InterPro" id="IPR056592">
    <property type="entry name" value="Beta-prop_At3g26010-like"/>
</dbReference>
<reference evidence="4" key="1">
    <citation type="submission" date="2024-06" db="EMBL/GenBank/DDBJ databases">
        <authorList>
            <person name="Ryan C."/>
        </authorList>
    </citation>
    <scope>NUCLEOTIDE SEQUENCE [LARGE SCALE GENOMIC DNA]</scope>
</reference>
<dbReference type="SMART" id="SM00256">
    <property type="entry name" value="FBOX"/>
    <property type="match status" value="1"/>
</dbReference>
<dbReference type="EMBL" id="OZ075120">
    <property type="protein sequence ID" value="CAL4890804.1"/>
    <property type="molecule type" value="Genomic_DNA"/>
</dbReference>
<dbReference type="SUPFAM" id="SSF81383">
    <property type="entry name" value="F-box domain"/>
    <property type="match status" value="1"/>
</dbReference>
<gene>
    <name evidence="3" type="ORF">URODEC1_LOCUS3460</name>
</gene>
<dbReference type="InterPro" id="IPR055290">
    <property type="entry name" value="At3g26010-like"/>
</dbReference>